<dbReference type="EMBL" id="CP111014">
    <property type="protein sequence ID" value="WAR00191.1"/>
    <property type="molecule type" value="Genomic_DNA"/>
</dbReference>
<name>A0ABY7DZ51_MYAAR</name>
<sequence length="60" mass="6470">MRNISTMIDCVGGPTNVNNMLSTLNIPTLANNKLMEGEAVESVASKSTEQAAQDCFHMKI</sequence>
<feature type="non-terminal residue" evidence="1">
    <location>
        <position position="60"/>
    </location>
</feature>
<dbReference type="Proteomes" id="UP001164746">
    <property type="component" value="Chromosome 3"/>
</dbReference>
<organism evidence="1 2">
    <name type="scientific">Mya arenaria</name>
    <name type="common">Soft-shell clam</name>
    <dbReference type="NCBI Taxonomy" id="6604"/>
    <lineage>
        <taxon>Eukaryota</taxon>
        <taxon>Metazoa</taxon>
        <taxon>Spiralia</taxon>
        <taxon>Lophotrochozoa</taxon>
        <taxon>Mollusca</taxon>
        <taxon>Bivalvia</taxon>
        <taxon>Autobranchia</taxon>
        <taxon>Heteroconchia</taxon>
        <taxon>Euheterodonta</taxon>
        <taxon>Imparidentia</taxon>
        <taxon>Neoheterodontei</taxon>
        <taxon>Myida</taxon>
        <taxon>Myoidea</taxon>
        <taxon>Myidae</taxon>
        <taxon>Mya</taxon>
    </lineage>
</organism>
<evidence type="ECO:0000313" key="2">
    <source>
        <dbReference type="Proteomes" id="UP001164746"/>
    </source>
</evidence>
<protein>
    <submittedName>
        <fullName evidence="1">Uncharacterized protein</fullName>
    </submittedName>
</protein>
<keyword evidence="2" id="KW-1185">Reference proteome</keyword>
<accession>A0ABY7DZ51</accession>
<evidence type="ECO:0000313" key="1">
    <source>
        <dbReference type="EMBL" id="WAR00191.1"/>
    </source>
</evidence>
<reference evidence="1" key="1">
    <citation type="submission" date="2022-11" db="EMBL/GenBank/DDBJ databases">
        <title>Centuries of genome instability and evolution in soft-shell clam transmissible cancer (bioRxiv).</title>
        <authorList>
            <person name="Hart S.F.M."/>
            <person name="Yonemitsu M.A."/>
            <person name="Giersch R.M."/>
            <person name="Beal B.F."/>
            <person name="Arriagada G."/>
            <person name="Davis B.W."/>
            <person name="Ostrander E.A."/>
            <person name="Goff S.P."/>
            <person name="Metzger M.J."/>
        </authorList>
    </citation>
    <scope>NUCLEOTIDE SEQUENCE</scope>
    <source>
        <strain evidence="1">MELC-2E11</strain>
        <tissue evidence="1">Siphon/mantle</tissue>
    </source>
</reference>
<proteinExistence type="predicted"/>
<gene>
    <name evidence="1" type="ORF">MAR_024563</name>
</gene>